<feature type="compositionally biased region" description="Polar residues" evidence="1">
    <location>
        <begin position="36"/>
        <end position="45"/>
    </location>
</feature>
<accession>U1Q4P5</accession>
<evidence type="ECO:0000256" key="1">
    <source>
        <dbReference type="SAM" id="MobiDB-lite"/>
    </source>
</evidence>
<dbReference type="HOGENOM" id="CLU_3072964_0_0_11"/>
<dbReference type="Proteomes" id="UP000016536">
    <property type="component" value="Unassembled WGS sequence"/>
</dbReference>
<evidence type="ECO:0000313" key="3">
    <source>
        <dbReference type="Proteomes" id="UP000016536"/>
    </source>
</evidence>
<sequence>MEVLAEMASLTRPLSRFTQASTLQRQAAPAPPASARGSQTASHPSSPVAPVAL</sequence>
<feature type="compositionally biased region" description="Polar residues" evidence="1">
    <location>
        <begin position="16"/>
        <end position="25"/>
    </location>
</feature>
<gene>
    <name evidence="2" type="ORF">HMPREF1979_02135</name>
</gene>
<dbReference type="AlphaFoldDB" id="U1Q4P5"/>
<evidence type="ECO:0000313" key="2">
    <source>
        <dbReference type="EMBL" id="ERH22870.1"/>
    </source>
</evidence>
<reference evidence="2 3" key="1">
    <citation type="submission" date="2013-08" db="EMBL/GenBank/DDBJ databases">
        <authorList>
            <person name="Weinstock G."/>
            <person name="Sodergren E."/>
            <person name="Wylie T."/>
            <person name="Fulton L."/>
            <person name="Fulton R."/>
            <person name="Fronick C."/>
            <person name="O'Laughlin M."/>
            <person name="Godfrey J."/>
            <person name="Miner T."/>
            <person name="Herter B."/>
            <person name="Appelbaum E."/>
            <person name="Cordes M."/>
            <person name="Lek S."/>
            <person name="Wollam A."/>
            <person name="Pepin K.H."/>
            <person name="Palsikar V.B."/>
            <person name="Mitreva M."/>
            <person name="Wilson R.K."/>
        </authorList>
    </citation>
    <scope>NUCLEOTIDE SEQUENCE [LARGE SCALE GENOMIC DNA]</scope>
    <source>
        <strain evidence="2 3">F0542</strain>
    </source>
</reference>
<proteinExistence type="predicted"/>
<feature type="non-terminal residue" evidence="2">
    <location>
        <position position="53"/>
    </location>
</feature>
<comment type="caution">
    <text evidence="2">The sequence shown here is derived from an EMBL/GenBank/DDBJ whole genome shotgun (WGS) entry which is preliminary data.</text>
</comment>
<feature type="region of interest" description="Disordered" evidence="1">
    <location>
        <begin position="1"/>
        <end position="53"/>
    </location>
</feature>
<organism evidence="2 3">
    <name type="scientific">Actinomyces johnsonii F0542</name>
    <dbReference type="NCBI Taxonomy" id="1321818"/>
    <lineage>
        <taxon>Bacteria</taxon>
        <taxon>Bacillati</taxon>
        <taxon>Actinomycetota</taxon>
        <taxon>Actinomycetes</taxon>
        <taxon>Actinomycetales</taxon>
        <taxon>Actinomycetaceae</taxon>
        <taxon>Actinomyces</taxon>
    </lineage>
</organism>
<dbReference type="EMBL" id="AWSE01000124">
    <property type="protein sequence ID" value="ERH22870.1"/>
    <property type="molecule type" value="Genomic_DNA"/>
</dbReference>
<name>U1Q4P5_9ACTO</name>
<keyword evidence="3" id="KW-1185">Reference proteome</keyword>
<protein>
    <submittedName>
        <fullName evidence="2">Uncharacterized protein</fullName>
    </submittedName>
</protein>